<dbReference type="Gene3D" id="3.10.10.10">
    <property type="entry name" value="HIV Type 1 Reverse Transcriptase, subunit A, domain 1"/>
    <property type="match status" value="1"/>
</dbReference>
<dbReference type="GeneID" id="107025066"/>
<dbReference type="InterPro" id="IPR001878">
    <property type="entry name" value="Znf_CCHC"/>
</dbReference>
<accession>A0ABM1H7C4</accession>
<dbReference type="InterPro" id="IPR005162">
    <property type="entry name" value="Retrotrans_gag_dom"/>
</dbReference>
<protein>
    <submittedName>
        <fullName evidence="5">Uncharacterized protein LOC107025066</fullName>
    </submittedName>
</protein>
<feature type="region of interest" description="Disordered" evidence="2">
    <location>
        <begin position="160"/>
        <end position="236"/>
    </location>
</feature>
<feature type="compositionally biased region" description="Polar residues" evidence="2">
    <location>
        <begin position="219"/>
        <end position="231"/>
    </location>
</feature>
<reference evidence="5" key="2">
    <citation type="submission" date="2025-08" db="UniProtKB">
        <authorList>
            <consortium name="RefSeq"/>
        </authorList>
    </citation>
    <scope>IDENTIFICATION</scope>
</reference>
<dbReference type="Pfam" id="PF03732">
    <property type="entry name" value="Retrotrans_gag"/>
    <property type="match status" value="1"/>
</dbReference>
<name>A0ABM1H7C4_SOLPN</name>
<feature type="compositionally biased region" description="Low complexity" evidence="2">
    <location>
        <begin position="196"/>
        <end position="207"/>
    </location>
</feature>
<evidence type="ECO:0000259" key="3">
    <source>
        <dbReference type="PROSITE" id="PS50158"/>
    </source>
</evidence>
<dbReference type="Gene3D" id="4.10.60.10">
    <property type="entry name" value="Zinc finger, CCHC-type"/>
    <property type="match status" value="1"/>
</dbReference>
<reference evidence="4" key="1">
    <citation type="journal article" date="2014" name="Nat. Genet.">
        <title>The genome of the stress-tolerant wild tomato species Solanum pennellii.</title>
        <authorList>
            <person name="Bolger A."/>
            <person name="Scossa F."/>
            <person name="Bolger M.E."/>
            <person name="Lanz C."/>
            <person name="Maumus F."/>
            <person name="Tohge T."/>
            <person name="Quesneville H."/>
            <person name="Alseekh S."/>
            <person name="Sorensen I."/>
            <person name="Lichtenstein G."/>
            <person name="Fich E.A."/>
            <person name="Conte M."/>
            <person name="Keller H."/>
            <person name="Schneeberger K."/>
            <person name="Schwacke R."/>
            <person name="Ofner I."/>
            <person name="Vrebalov J."/>
            <person name="Xu Y."/>
            <person name="Osorio S."/>
            <person name="Aflitos S.A."/>
            <person name="Schijlen E."/>
            <person name="Jimenez-Gomez J.M."/>
            <person name="Ryngajllo M."/>
            <person name="Kimura S."/>
            <person name="Kumar R."/>
            <person name="Koenig D."/>
            <person name="Headland L.R."/>
            <person name="Maloof J.N."/>
            <person name="Sinha N."/>
            <person name="van Ham R.C."/>
            <person name="Lankhorst R.K."/>
            <person name="Mao L."/>
            <person name="Vogel A."/>
            <person name="Arsova B."/>
            <person name="Panstruga R."/>
            <person name="Fei Z."/>
            <person name="Rose J.K."/>
            <person name="Zamir D."/>
            <person name="Carrari F."/>
            <person name="Giovannoni J.J."/>
            <person name="Weigel D."/>
            <person name="Usadel B."/>
            <person name="Fernie A.R."/>
        </authorList>
    </citation>
    <scope>NUCLEOTIDE SEQUENCE [LARGE SCALE GENOMIC DNA]</scope>
    <source>
        <strain evidence="4">cv. LA0716</strain>
    </source>
</reference>
<proteinExistence type="predicted"/>
<dbReference type="SMART" id="SM00343">
    <property type="entry name" value="ZnF_C2HC"/>
    <property type="match status" value="1"/>
</dbReference>
<evidence type="ECO:0000256" key="2">
    <source>
        <dbReference type="SAM" id="MobiDB-lite"/>
    </source>
</evidence>
<keyword evidence="1" id="KW-0862">Zinc</keyword>
<dbReference type="PANTHER" id="PTHR15503">
    <property type="entry name" value="LDOC1 RELATED"/>
    <property type="match status" value="1"/>
</dbReference>
<gene>
    <name evidence="5" type="primary">LOC107025066</name>
</gene>
<evidence type="ECO:0000313" key="5">
    <source>
        <dbReference type="RefSeq" id="XP_015081420.2"/>
    </source>
</evidence>
<keyword evidence="1" id="KW-0863">Zinc-finger</keyword>
<keyword evidence="1" id="KW-0479">Metal-binding</keyword>
<dbReference type="PANTHER" id="PTHR15503:SF45">
    <property type="entry name" value="RNA-DIRECTED DNA POLYMERASE HOMOLOG"/>
    <property type="match status" value="1"/>
</dbReference>
<feature type="domain" description="CCHC-type" evidence="3">
    <location>
        <begin position="252"/>
        <end position="265"/>
    </location>
</feature>
<sequence>MEKGEGSVGRWFVRAADVVSPEHWMFTMSFGRVRRRRLSGEDEEVRRETPWVLGEFSPKKWKKNRETILDIFFPIELREAKAQEFMNLRQGNMIVQDYGLKFNQLSRYAPHIVADSRAQMNMFLYGVSHFVKNKCTNDMLLGDMNISRLMILSQQAENDKLKEQAKENKKARTGNYEYSQKKLGGGNHSHSQQKFSAPAPSSASDPSNKFDQKGRALGSKTQGSVSGTKTYPASPECGKNHPGECLTGKEGCFGCGQSGHWLRDCLSRKGQGGCNGRDHSTNSGALASHRTQQGNSLGTSGVHHQNSLYALQARQDQEVLFVKNKNGSLKMFIDYRQLNKIMPPYRANARNVNSKNANATPPVPNQEVSNAEFKNAIQMLA</sequence>
<dbReference type="RefSeq" id="XP_015081420.2">
    <property type="nucleotide sequence ID" value="XM_015225934.2"/>
</dbReference>
<dbReference type="Proteomes" id="UP000694930">
    <property type="component" value="Chromosome 7"/>
</dbReference>
<feature type="compositionally biased region" description="Basic and acidic residues" evidence="2">
    <location>
        <begin position="160"/>
        <end position="170"/>
    </location>
</feature>
<keyword evidence="4" id="KW-1185">Reference proteome</keyword>
<dbReference type="InterPro" id="IPR032567">
    <property type="entry name" value="RTL1-rel"/>
</dbReference>
<evidence type="ECO:0000313" key="4">
    <source>
        <dbReference type="Proteomes" id="UP000694930"/>
    </source>
</evidence>
<organism evidence="4 5">
    <name type="scientific">Solanum pennellii</name>
    <name type="common">Tomato</name>
    <name type="synonym">Lycopersicon pennellii</name>
    <dbReference type="NCBI Taxonomy" id="28526"/>
    <lineage>
        <taxon>Eukaryota</taxon>
        <taxon>Viridiplantae</taxon>
        <taxon>Streptophyta</taxon>
        <taxon>Embryophyta</taxon>
        <taxon>Tracheophyta</taxon>
        <taxon>Spermatophyta</taxon>
        <taxon>Magnoliopsida</taxon>
        <taxon>eudicotyledons</taxon>
        <taxon>Gunneridae</taxon>
        <taxon>Pentapetalae</taxon>
        <taxon>asterids</taxon>
        <taxon>lamiids</taxon>
        <taxon>Solanales</taxon>
        <taxon>Solanaceae</taxon>
        <taxon>Solanoideae</taxon>
        <taxon>Solaneae</taxon>
        <taxon>Solanum</taxon>
        <taxon>Solanum subgen. Lycopersicon</taxon>
    </lineage>
</organism>
<evidence type="ECO:0000256" key="1">
    <source>
        <dbReference type="PROSITE-ProRule" id="PRU00047"/>
    </source>
</evidence>
<dbReference type="PROSITE" id="PS50158">
    <property type="entry name" value="ZF_CCHC"/>
    <property type="match status" value="1"/>
</dbReference>